<gene>
    <name evidence="1" type="ORF">COU90_04440</name>
</gene>
<dbReference type="AlphaFoldDB" id="A0A2M8KW12"/>
<reference evidence="2" key="1">
    <citation type="submission" date="2017-09" db="EMBL/GenBank/DDBJ databases">
        <title>Depth-based differentiation of microbial function through sediment-hosted aquifers and enrichment of novel symbionts in the deep terrestrial subsurface.</title>
        <authorList>
            <person name="Probst A.J."/>
            <person name="Ladd B."/>
            <person name="Jarett J.K."/>
            <person name="Geller-Mcgrath D.E."/>
            <person name="Sieber C.M.K."/>
            <person name="Emerson J.B."/>
            <person name="Anantharaman K."/>
            <person name="Thomas B.C."/>
            <person name="Malmstrom R."/>
            <person name="Stieglmeier M."/>
            <person name="Klingl A."/>
            <person name="Woyke T."/>
            <person name="Ryan C.M."/>
            <person name="Banfield J.F."/>
        </authorList>
    </citation>
    <scope>NUCLEOTIDE SEQUENCE [LARGE SCALE GENOMIC DNA]</scope>
</reference>
<organism evidence="1 2">
    <name type="scientific">Candidatus Ryanbacteria bacterium CG10_big_fil_rev_8_21_14_0_10_43_42</name>
    <dbReference type="NCBI Taxonomy" id="1974864"/>
    <lineage>
        <taxon>Bacteria</taxon>
        <taxon>Candidatus Ryaniibacteriota</taxon>
    </lineage>
</organism>
<dbReference type="EMBL" id="PFEF01000010">
    <property type="protein sequence ID" value="PJE64090.1"/>
    <property type="molecule type" value="Genomic_DNA"/>
</dbReference>
<name>A0A2M8KW12_9BACT</name>
<comment type="caution">
    <text evidence="1">The sequence shown here is derived from an EMBL/GenBank/DDBJ whole genome shotgun (WGS) entry which is preliminary data.</text>
</comment>
<accession>A0A2M8KW12</accession>
<evidence type="ECO:0000313" key="1">
    <source>
        <dbReference type="EMBL" id="PJE64090.1"/>
    </source>
</evidence>
<protein>
    <submittedName>
        <fullName evidence="1">Uncharacterized protein</fullName>
    </submittedName>
</protein>
<dbReference type="Proteomes" id="UP000229098">
    <property type="component" value="Unassembled WGS sequence"/>
</dbReference>
<sequence>MNPKGIYDPLNEGGDKVMVEVVKRLIQEGDREEKELAKWNKKRPPYPGGTQLEILLQRGGLFGDVLTFTEDEEHDGEVKEVLGQEDWDRLVELRNRYINTSMTPQEWRISEQRRELYRILGKVVTVPQFQKYFSSEKYPEESGIVH</sequence>
<proteinExistence type="predicted"/>
<evidence type="ECO:0000313" key="2">
    <source>
        <dbReference type="Proteomes" id="UP000229098"/>
    </source>
</evidence>